<dbReference type="EMBL" id="JAADJG010000067">
    <property type="protein sequence ID" value="KAF4456178.1"/>
    <property type="molecule type" value="Genomic_DNA"/>
</dbReference>
<accession>A0A8H4KVQ7</accession>
<sequence length="278" mass="32240">MPDSPSSTSSPFLAMPLELRQRIYRLCIPHNMHIPVVTTMTACYSSLNRGLQGPEDPVQFWGQEIKEDRPEVPQTTDFGDYKWTESSMPKLLLICRQITAEAKVLLYGDNIVHAYFPNISGIEETKKFGSDFEKNVRKMILVLCPRYKIHIGEYDISQSMRFESITTLGLIIPQPLPTLKKEPLDEDWPSWEEWIETNLEDMHRNFPNLTKIVVDANDEENVRQIAEKALKNKCAFGRIQAGDEIFISWDYSADWYDDDGPTSCRDVIDDCDYDYYYD</sequence>
<dbReference type="InterPro" id="IPR038883">
    <property type="entry name" value="AN11006-like"/>
</dbReference>
<dbReference type="AlphaFoldDB" id="A0A8H4KVQ7"/>
<dbReference type="OrthoDB" id="62952at2759"/>
<comment type="caution">
    <text evidence="1">The sequence shown here is derived from an EMBL/GenBank/DDBJ whole genome shotgun (WGS) entry which is preliminary data.</text>
</comment>
<dbReference type="PANTHER" id="PTHR42085">
    <property type="entry name" value="F-BOX DOMAIN-CONTAINING PROTEIN"/>
    <property type="match status" value="1"/>
</dbReference>
<keyword evidence="1" id="KW-0808">Transferase</keyword>
<evidence type="ECO:0000313" key="1">
    <source>
        <dbReference type="EMBL" id="KAF4456178.1"/>
    </source>
</evidence>
<dbReference type="PANTHER" id="PTHR42085:SF2">
    <property type="entry name" value="F-BOX DOMAIN-CONTAINING PROTEIN"/>
    <property type="match status" value="1"/>
</dbReference>
<name>A0A8H4KVQ7_9HYPO</name>
<reference evidence="1" key="1">
    <citation type="submission" date="2020-01" db="EMBL/GenBank/DDBJ databases">
        <title>Identification and distribution of gene clusters putatively required for synthesis of sphingolipid metabolism inhibitors in phylogenetically diverse species of the filamentous fungus Fusarium.</title>
        <authorList>
            <person name="Kim H.-S."/>
            <person name="Busman M."/>
            <person name="Brown D.W."/>
            <person name="Divon H."/>
            <person name="Uhlig S."/>
            <person name="Proctor R.H."/>
        </authorList>
    </citation>
    <scope>NUCLEOTIDE SEQUENCE</scope>
    <source>
        <strain evidence="1">NRRL 53441</strain>
    </source>
</reference>
<keyword evidence="2" id="KW-1185">Reference proteome</keyword>
<evidence type="ECO:0000313" key="2">
    <source>
        <dbReference type="Proteomes" id="UP000605986"/>
    </source>
</evidence>
<dbReference type="Proteomes" id="UP000605986">
    <property type="component" value="Unassembled WGS sequence"/>
</dbReference>
<organism evidence="1 2">
    <name type="scientific">Fusarium austroafricanum</name>
    <dbReference type="NCBI Taxonomy" id="2364996"/>
    <lineage>
        <taxon>Eukaryota</taxon>
        <taxon>Fungi</taxon>
        <taxon>Dikarya</taxon>
        <taxon>Ascomycota</taxon>
        <taxon>Pezizomycotina</taxon>
        <taxon>Sordariomycetes</taxon>
        <taxon>Hypocreomycetidae</taxon>
        <taxon>Hypocreales</taxon>
        <taxon>Nectriaceae</taxon>
        <taxon>Fusarium</taxon>
        <taxon>Fusarium concolor species complex</taxon>
    </lineage>
</organism>
<proteinExistence type="predicted"/>
<dbReference type="GO" id="GO:0016740">
    <property type="term" value="F:transferase activity"/>
    <property type="evidence" value="ECO:0007669"/>
    <property type="project" value="UniProtKB-KW"/>
</dbReference>
<gene>
    <name evidence="1" type="ORF">F53441_1662</name>
</gene>
<protein>
    <submittedName>
        <fullName evidence="1">Gpi ethanolamine phosphate transferase</fullName>
    </submittedName>
</protein>